<keyword evidence="2" id="KW-0813">Transport</keyword>
<proteinExistence type="inferred from homology"/>
<dbReference type="InterPro" id="IPR017871">
    <property type="entry name" value="ABC_transporter-like_CS"/>
</dbReference>
<evidence type="ECO:0000256" key="2">
    <source>
        <dbReference type="ARBA" id="ARBA00022448"/>
    </source>
</evidence>
<dbReference type="GO" id="GO:0005524">
    <property type="term" value="F:ATP binding"/>
    <property type="evidence" value="ECO:0007669"/>
    <property type="project" value="UniProtKB-KW"/>
</dbReference>
<dbReference type="GO" id="GO:0016887">
    <property type="term" value="F:ATP hydrolysis activity"/>
    <property type="evidence" value="ECO:0007669"/>
    <property type="project" value="InterPro"/>
</dbReference>
<evidence type="ECO:0000313" key="6">
    <source>
        <dbReference type="EMBL" id="PLT44834.1"/>
    </source>
</evidence>
<dbReference type="SMART" id="SM00382">
    <property type="entry name" value="AAA"/>
    <property type="match status" value="1"/>
</dbReference>
<dbReference type="PANTHER" id="PTHR43335">
    <property type="entry name" value="ABC TRANSPORTER, ATP-BINDING PROTEIN"/>
    <property type="match status" value="1"/>
</dbReference>
<protein>
    <submittedName>
        <fullName evidence="6">ABC transporter, ATP-binding protein</fullName>
    </submittedName>
</protein>
<dbReference type="PANTHER" id="PTHR43335:SF4">
    <property type="entry name" value="ABC TRANSPORTER, ATP-BINDING PROTEIN"/>
    <property type="match status" value="1"/>
</dbReference>
<keyword evidence="4 6" id="KW-0067">ATP-binding</keyword>
<dbReference type="PROSITE" id="PS50893">
    <property type="entry name" value="ABC_TRANSPORTER_2"/>
    <property type="match status" value="1"/>
</dbReference>
<dbReference type="InterPro" id="IPR027417">
    <property type="entry name" value="P-loop_NTPase"/>
</dbReference>
<dbReference type="SUPFAM" id="SSF52540">
    <property type="entry name" value="P-loop containing nucleoside triphosphate hydrolases"/>
    <property type="match status" value="1"/>
</dbReference>
<evidence type="ECO:0000256" key="4">
    <source>
        <dbReference type="ARBA" id="ARBA00022840"/>
    </source>
</evidence>
<feature type="domain" description="ABC transporter" evidence="5">
    <location>
        <begin position="7"/>
        <end position="235"/>
    </location>
</feature>
<keyword evidence="7" id="KW-1185">Reference proteome</keyword>
<dbReference type="EMBL" id="NFEZ01000004">
    <property type="protein sequence ID" value="PLT44834.1"/>
    <property type="molecule type" value="Genomic_DNA"/>
</dbReference>
<sequence>MLSQPIVQLKQVTKRIGGKTIIDNLSLELPQGEVFGFLGPNGSGKTTTIRMMVGLMRMSEGDIMIGGSSIRTDYEKAIRHVGAIVENPEMYKYLTGYQNLLHYARMVPGISRNRIDEVIRLAGLDKRIEDKVKTYSLGMRQRLGVAQALLHKPSLLILDEPTNGLDPAGIRELRDYLRRLAAEEGTTVFVSSHLLSEMELMCDQAAIIQAGRLIDVRRLRGGEEADAAGIRMPVQMLFEVDRPDEAAALIRDAIRTADGVPAQVQVRSEAGAILLDARRADVAEINALLVRGGILVYGIRSAGKTLEEQFLEVTGGESVV</sequence>
<dbReference type="Pfam" id="PF00005">
    <property type="entry name" value="ABC_tran"/>
    <property type="match status" value="1"/>
</dbReference>
<evidence type="ECO:0000313" key="7">
    <source>
        <dbReference type="Proteomes" id="UP000234789"/>
    </source>
</evidence>
<dbReference type="PROSITE" id="PS00211">
    <property type="entry name" value="ABC_TRANSPORTER_1"/>
    <property type="match status" value="1"/>
</dbReference>
<comment type="similarity">
    <text evidence="1">Belongs to the ABC transporter superfamily.</text>
</comment>
<gene>
    <name evidence="6" type="ORF">B8V81_3265</name>
</gene>
<dbReference type="AlphaFoldDB" id="A0A2N5N3B5"/>
<dbReference type="Gene3D" id="3.40.50.300">
    <property type="entry name" value="P-loop containing nucleotide triphosphate hydrolases"/>
    <property type="match status" value="1"/>
</dbReference>
<dbReference type="Proteomes" id="UP000234789">
    <property type="component" value="Unassembled WGS sequence"/>
</dbReference>
<dbReference type="InterPro" id="IPR003439">
    <property type="entry name" value="ABC_transporter-like_ATP-bd"/>
</dbReference>
<name>A0A2N5N3B5_9BACL</name>
<evidence type="ECO:0000259" key="5">
    <source>
        <dbReference type="PROSITE" id="PS50893"/>
    </source>
</evidence>
<reference evidence="6 7" key="1">
    <citation type="submission" date="2017-05" db="EMBL/GenBank/DDBJ databases">
        <title>Functional genome analysis of Paenibacillus pasadenensis strain R16: insights on endophytic life style and antifungal activity.</title>
        <authorList>
            <person name="Passera A."/>
            <person name="Marcolungo L."/>
            <person name="Casati P."/>
            <person name="Brasca M."/>
            <person name="Quaglino F."/>
            <person name="Delledonne M."/>
        </authorList>
    </citation>
    <scope>NUCLEOTIDE SEQUENCE [LARGE SCALE GENOMIC DNA]</scope>
    <source>
        <strain evidence="6 7">R16</strain>
    </source>
</reference>
<organism evidence="6 7">
    <name type="scientific">Paenibacillus pasadenensis</name>
    <dbReference type="NCBI Taxonomy" id="217090"/>
    <lineage>
        <taxon>Bacteria</taxon>
        <taxon>Bacillati</taxon>
        <taxon>Bacillota</taxon>
        <taxon>Bacilli</taxon>
        <taxon>Bacillales</taxon>
        <taxon>Paenibacillaceae</taxon>
        <taxon>Paenibacillus</taxon>
    </lineage>
</organism>
<dbReference type="InterPro" id="IPR003593">
    <property type="entry name" value="AAA+_ATPase"/>
</dbReference>
<accession>A0A2N5N3B5</accession>
<dbReference type="RefSeq" id="WP_101808734.1">
    <property type="nucleotide sequence ID" value="NZ_NFEZ01000004.1"/>
</dbReference>
<comment type="caution">
    <text evidence="6">The sequence shown here is derived from an EMBL/GenBank/DDBJ whole genome shotgun (WGS) entry which is preliminary data.</text>
</comment>
<evidence type="ECO:0000256" key="3">
    <source>
        <dbReference type="ARBA" id="ARBA00022741"/>
    </source>
</evidence>
<evidence type="ECO:0000256" key="1">
    <source>
        <dbReference type="ARBA" id="ARBA00005417"/>
    </source>
</evidence>
<keyword evidence="3" id="KW-0547">Nucleotide-binding</keyword>